<proteinExistence type="predicted"/>
<dbReference type="PANTHER" id="PTHR41786:SF1">
    <property type="entry name" value="6-HYDROXYMETHYLPTERIN DIPHOSPHOKINASE MPTE-LIKE DOMAIN-CONTAINING PROTEIN"/>
    <property type="match status" value="1"/>
</dbReference>
<evidence type="ECO:0000313" key="2">
    <source>
        <dbReference type="EMBL" id="SET23464.1"/>
    </source>
</evidence>
<dbReference type="Pfam" id="PF01973">
    <property type="entry name" value="MptE-like"/>
    <property type="match status" value="1"/>
</dbReference>
<sequence length="534" mass="61679">MFIKESMEKMFYENQMVLQDIHLAVKNFHVQNYDRALRLGSQILEKMEGLVREYVEHADEINQTGFAQIDLQQIQEMLLRILKTQQDRDYVLLADLYELELAAYIEAVQQALFQYVSEEDLQADAPYFIEFCTNGECTLAKEAEGRKFYFHSNDKPLLAAYELAESWYKQDKSQYIIFGFGLGYHAYFLGKIDETVEIIVYESDENVIALSEKYGVKEKFLKNPKHKLIYDRNQSKLWKGLSGMTDSGTFVIHYPSLQVMEASSIKIRLENYFIQYNSVENQMGMLIANFRENQKNVPDTVYQLSDSWKGKTAYIVAAGPSLDQNFHELKKVNKEHSMIIAVGTVFRKMVKEKIPIDYVVISDANLRVREQIRGIEDQQIPLLLLSTANYKFGEDYKGPKYLIYQEDFILAEEAAKKKNGFTCKVGGSVSTVALDLALKLGCRKIITLGLDLAYTNNYAHAKDTFRRNISDVKDLRVIEDIYGKEVYTNCSMDQYREWIERHIKNFSDVAFYNATEGGANIKGMKNVALKDMVK</sequence>
<dbReference type="STRING" id="29364.SAMN04487772_11179"/>
<feature type="domain" description="6-hydroxymethylpterin diphosphokinase MptE-like" evidence="1">
    <location>
        <begin position="289"/>
        <end position="456"/>
    </location>
</feature>
<gene>
    <name evidence="2" type="ORF">SAMN04487772_11179</name>
</gene>
<dbReference type="Proteomes" id="UP000199800">
    <property type="component" value="Unassembled WGS sequence"/>
</dbReference>
<organism evidence="2 3">
    <name type="scientific">[Clostridium] polysaccharolyticum</name>
    <dbReference type="NCBI Taxonomy" id="29364"/>
    <lineage>
        <taxon>Bacteria</taxon>
        <taxon>Bacillati</taxon>
        <taxon>Bacillota</taxon>
        <taxon>Clostridia</taxon>
        <taxon>Lachnospirales</taxon>
        <taxon>Lachnospiraceae</taxon>
    </lineage>
</organism>
<dbReference type="OrthoDB" id="5291305at2"/>
<dbReference type="InterPro" id="IPR002826">
    <property type="entry name" value="MptE-like"/>
</dbReference>
<dbReference type="PANTHER" id="PTHR41786">
    <property type="entry name" value="MOTILITY ACCESSORY FACTOR MAF"/>
    <property type="match status" value="1"/>
</dbReference>
<reference evidence="2 3" key="1">
    <citation type="submission" date="2016-10" db="EMBL/GenBank/DDBJ databases">
        <authorList>
            <person name="de Groot N.N."/>
        </authorList>
    </citation>
    <scope>NUCLEOTIDE SEQUENCE [LARGE SCALE GENOMIC DNA]</scope>
    <source>
        <strain evidence="2 3">DSM 1801</strain>
    </source>
</reference>
<name>A0A1I0CVY6_9FIRM</name>
<keyword evidence="3" id="KW-1185">Reference proteome</keyword>
<evidence type="ECO:0000259" key="1">
    <source>
        <dbReference type="Pfam" id="PF01973"/>
    </source>
</evidence>
<accession>A0A1I0CVY6</accession>
<dbReference type="EMBL" id="FOHN01000011">
    <property type="protein sequence ID" value="SET23464.1"/>
    <property type="molecule type" value="Genomic_DNA"/>
</dbReference>
<dbReference type="AlphaFoldDB" id="A0A1I0CVY6"/>
<evidence type="ECO:0000313" key="3">
    <source>
        <dbReference type="Proteomes" id="UP000199800"/>
    </source>
</evidence>
<protein>
    <recommendedName>
        <fullName evidence="1">6-hydroxymethylpterin diphosphokinase MptE-like domain-containing protein</fullName>
    </recommendedName>
</protein>
<dbReference type="RefSeq" id="WP_092477894.1">
    <property type="nucleotide sequence ID" value="NZ_FOHN01000011.1"/>
</dbReference>